<dbReference type="InterPro" id="IPR001810">
    <property type="entry name" value="F-box_dom"/>
</dbReference>
<dbReference type="CDD" id="cd09917">
    <property type="entry name" value="F-box_SF"/>
    <property type="match status" value="1"/>
</dbReference>
<dbReference type="EMBL" id="CABVLU010000005">
    <property type="protein sequence ID" value="VVT58690.1"/>
    <property type="molecule type" value="Genomic_DNA"/>
</dbReference>
<dbReference type="RefSeq" id="XP_031856937.1">
    <property type="nucleotide sequence ID" value="XM_032001046.1"/>
</dbReference>
<dbReference type="OrthoDB" id="443524at2759"/>
<organism evidence="2 3">
    <name type="scientific">Magnusiomyces paraingens</name>
    <dbReference type="NCBI Taxonomy" id="2606893"/>
    <lineage>
        <taxon>Eukaryota</taxon>
        <taxon>Fungi</taxon>
        <taxon>Dikarya</taxon>
        <taxon>Ascomycota</taxon>
        <taxon>Saccharomycotina</taxon>
        <taxon>Dipodascomycetes</taxon>
        <taxon>Dipodascales</taxon>
        <taxon>Dipodascaceae</taxon>
        <taxon>Magnusiomyces</taxon>
    </lineage>
</organism>
<dbReference type="Proteomes" id="UP000398389">
    <property type="component" value="Unassembled WGS sequence"/>
</dbReference>
<evidence type="ECO:0000313" key="3">
    <source>
        <dbReference type="Proteomes" id="UP000398389"/>
    </source>
</evidence>
<dbReference type="AlphaFoldDB" id="A0A5E8C6K7"/>
<dbReference type="Pfam" id="PF00646">
    <property type="entry name" value="F-box"/>
    <property type="match status" value="1"/>
</dbReference>
<feature type="domain" description="F-box" evidence="1">
    <location>
        <begin position="2"/>
        <end position="47"/>
    </location>
</feature>
<sequence>MIELFANLPPEVLQCIATFLTAEEIRQLRSTCTKVRFALDLIYWRNCVVRLPVITNKSETSLLESPLLESPLLESPLLESRQLVYLKTPSYNNYFWPVVPWRVFQNPEKYSWFLQDRVLKLELENGKAPFPSQAVLEKYPHFVSLCYSEYMHSLNNSPIGTPEFFEFNEFFSSKYPNYPGVIKINENYLNPTDICPAMSTTLKCLAIGFHRRDDDDLLDALSTLEFKNLETLVIFSLDKREAAADLLIKCAKSPKLKELSFTIHIIIARISRKWKLYVSRSVLTVLRNIPPNLKKCQLYIQALECQPEFLPHIQEELSGGLYCPLNESKPETFPQVTELTYAQNYSKDWHMSGLEAFNTWGSFPNAFTNLKLDMSILRDNYLNPEASFLQHINILTLNHTLNEKFLTEKFLFPKFSNLTRVSYIRSYDVTFRYEMLKDPELLKLCNLLNDYLHHLCQLNPNEYSTTHESLLKLAQKHGLNDQLYDQFFEALFNFFVDPTQFNPFWKSAQSLTENTEFVQVLQDMITTEITFKWLAEANSIEYLNFETSEGLYPSPYFYNLTRNHPSLKQIQFQCNILSYKIEISSLNSLFKIFNKLPDNKVILTQDFEKYLYQLIPNVPHKFISNFQLASKFGGFTVENVTILLDVIIDVGKKRNFSNTPYQKCYSPDAPFTEATQVLKECQELNFDDFSINDSEFDGWV</sequence>
<reference evidence="2 3" key="1">
    <citation type="submission" date="2019-09" db="EMBL/GenBank/DDBJ databases">
        <authorList>
            <person name="Brejova B."/>
        </authorList>
    </citation>
    <scope>NUCLEOTIDE SEQUENCE [LARGE SCALE GENOMIC DNA]</scope>
</reference>
<protein>
    <recommendedName>
        <fullName evidence="1">F-box domain-containing protein</fullName>
    </recommendedName>
</protein>
<proteinExistence type="predicted"/>
<dbReference type="GeneID" id="43585146"/>
<gene>
    <name evidence="2" type="ORF">SAPINGB_P006335</name>
</gene>
<evidence type="ECO:0000259" key="1">
    <source>
        <dbReference type="PROSITE" id="PS50181"/>
    </source>
</evidence>
<keyword evidence="3" id="KW-1185">Reference proteome</keyword>
<name>A0A5E8C6K7_9ASCO</name>
<dbReference type="PROSITE" id="PS50181">
    <property type="entry name" value="FBOX"/>
    <property type="match status" value="1"/>
</dbReference>
<accession>A0A5E8C6K7</accession>
<evidence type="ECO:0000313" key="2">
    <source>
        <dbReference type="EMBL" id="VVT58690.1"/>
    </source>
</evidence>